<dbReference type="GO" id="GO:0016020">
    <property type="term" value="C:membrane"/>
    <property type="evidence" value="ECO:0007669"/>
    <property type="project" value="UniProtKB-SubCell"/>
</dbReference>
<evidence type="ECO:0000256" key="4">
    <source>
        <dbReference type="ARBA" id="ARBA00022989"/>
    </source>
</evidence>
<keyword evidence="4 7" id="KW-1133">Transmembrane helix</keyword>
<proteinExistence type="predicted"/>
<comment type="subcellular location">
    <subcellularLocation>
        <location evidence="1">Membrane</location>
        <topology evidence="1">Single-pass type I membrane protein</topology>
    </subcellularLocation>
</comment>
<protein>
    <submittedName>
        <fullName evidence="8">Uncharacterized protein</fullName>
    </submittedName>
</protein>
<keyword evidence="9" id="KW-1185">Reference proteome</keyword>
<dbReference type="EMBL" id="JAHKSW010000017">
    <property type="protein sequence ID" value="KAG7321812.1"/>
    <property type="molecule type" value="Genomic_DNA"/>
</dbReference>
<evidence type="ECO:0000256" key="6">
    <source>
        <dbReference type="ARBA" id="ARBA00023180"/>
    </source>
</evidence>
<evidence type="ECO:0000256" key="7">
    <source>
        <dbReference type="SAM" id="Phobius"/>
    </source>
</evidence>
<dbReference type="Proteomes" id="UP000824219">
    <property type="component" value="Linkage Group LG17"/>
</dbReference>
<organism evidence="8 9">
    <name type="scientific">Hemibagrus wyckioides</name>
    <dbReference type="NCBI Taxonomy" id="337641"/>
    <lineage>
        <taxon>Eukaryota</taxon>
        <taxon>Metazoa</taxon>
        <taxon>Chordata</taxon>
        <taxon>Craniata</taxon>
        <taxon>Vertebrata</taxon>
        <taxon>Euteleostomi</taxon>
        <taxon>Actinopterygii</taxon>
        <taxon>Neopterygii</taxon>
        <taxon>Teleostei</taxon>
        <taxon>Ostariophysi</taxon>
        <taxon>Siluriformes</taxon>
        <taxon>Bagridae</taxon>
        <taxon>Hemibagrus</taxon>
    </lineage>
</organism>
<name>A0A9D3NJ71_9TELE</name>
<dbReference type="AlphaFoldDB" id="A0A9D3NJ71"/>
<evidence type="ECO:0000313" key="9">
    <source>
        <dbReference type="Proteomes" id="UP000824219"/>
    </source>
</evidence>
<accession>A0A9D3NJ71</accession>
<keyword evidence="3" id="KW-0732">Signal</keyword>
<evidence type="ECO:0000256" key="5">
    <source>
        <dbReference type="ARBA" id="ARBA00023136"/>
    </source>
</evidence>
<evidence type="ECO:0000256" key="1">
    <source>
        <dbReference type="ARBA" id="ARBA00004479"/>
    </source>
</evidence>
<gene>
    <name evidence="8" type="ORF">KOW79_014670</name>
</gene>
<comment type="caution">
    <text evidence="8">The sequence shown here is derived from an EMBL/GenBank/DDBJ whole genome shotgun (WGS) entry which is preliminary data.</text>
</comment>
<dbReference type="OrthoDB" id="9943854at2759"/>
<dbReference type="PANTHER" id="PTHR31870:SF2">
    <property type="entry name" value="CHROMOSOME 11 OPEN READING FRAME 87"/>
    <property type="match status" value="1"/>
</dbReference>
<dbReference type="PANTHER" id="PTHR31870">
    <property type="entry name" value="SI:DKEY-183I3.9-RELATED"/>
    <property type="match status" value="1"/>
</dbReference>
<sequence length="172" mass="18936">MSAGSSESLVLSIPPCNANGTARTNGTCADPTDPLFRSFSSTMVLLVLVAMIAGTILVSLATFHLHKSKLRKRKMQKAQEEYERDSGRPKAVRGKPAIRHCVMERPTAVQKSDLNAKISDKEATGGASIPEKDVDMHPIYYCIALIMSTQTPPLPVCLFKHCWWPKLNWGLI</sequence>
<reference evidence="8 9" key="1">
    <citation type="submission" date="2021-06" db="EMBL/GenBank/DDBJ databases">
        <title>Chromosome-level genome assembly of the red-tail catfish (Hemibagrus wyckioides).</title>
        <authorList>
            <person name="Shao F."/>
        </authorList>
    </citation>
    <scope>NUCLEOTIDE SEQUENCE [LARGE SCALE GENOMIC DNA]</scope>
    <source>
        <strain evidence="8">EC202008001</strain>
        <tissue evidence="8">Blood</tissue>
    </source>
</reference>
<evidence type="ECO:0000256" key="2">
    <source>
        <dbReference type="ARBA" id="ARBA00022692"/>
    </source>
</evidence>
<evidence type="ECO:0000256" key="3">
    <source>
        <dbReference type="ARBA" id="ARBA00022729"/>
    </source>
</evidence>
<dbReference type="InterPro" id="IPR037670">
    <property type="entry name" value="C11orf87"/>
</dbReference>
<keyword evidence="2 7" id="KW-0812">Transmembrane</keyword>
<evidence type="ECO:0000313" key="8">
    <source>
        <dbReference type="EMBL" id="KAG7321812.1"/>
    </source>
</evidence>
<keyword evidence="5 7" id="KW-0472">Membrane</keyword>
<keyword evidence="6" id="KW-0325">Glycoprotein</keyword>
<feature type="transmembrane region" description="Helical" evidence="7">
    <location>
        <begin position="43"/>
        <end position="65"/>
    </location>
</feature>